<proteinExistence type="predicted"/>
<feature type="transmembrane region" description="Helical" evidence="2">
    <location>
        <begin position="152"/>
        <end position="173"/>
    </location>
</feature>
<dbReference type="STRING" id="1111077.M1W1D6"/>
<evidence type="ECO:0000313" key="5">
    <source>
        <dbReference type="Proteomes" id="UP000016801"/>
    </source>
</evidence>
<feature type="transmembrane region" description="Helical" evidence="2">
    <location>
        <begin position="114"/>
        <end position="132"/>
    </location>
</feature>
<evidence type="ECO:0000259" key="3">
    <source>
        <dbReference type="PROSITE" id="PS50828"/>
    </source>
</evidence>
<dbReference type="InterPro" id="IPR013899">
    <property type="entry name" value="DUF1771"/>
</dbReference>
<dbReference type="HOGENOM" id="CLU_562570_0_0_1"/>
<dbReference type="SMART" id="SM01162">
    <property type="entry name" value="DUF1771"/>
    <property type="match status" value="1"/>
</dbReference>
<evidence type="ECO:0000256" key="1">
    <source>
        <dbReference type="SAM" id="MobiDB-lite"/>
    </source>
</evidence>
<feature type="transmembrane region" description="Helical" evidence="2">
    <location>
        <begin position="72"/>
        <end position="93"/>
    </location>
</feature>
<dbReference type="EMBL" id="CAGA01000001">
    <property type="protein sequence ID" value="CCE26700.1"/>
    <property type="molecule type" value="Genomic_DNA"/>
</dbReference>
<feature type="compositionally biased region" description="Basic and acidic residues" evidence="1">
    <location>
        <begin position="280"/>
        <end position="299"/>
    </location>
</feature>
<feature type="transmembrane region" description="Helical" evidence="2">
    <location>
        <begin position="42"/>
        <end position="60"/>
    </location>
</feature>
<dbReference type="InterPro" id="IPR053020">
    <property type="entry name" value="Smr_domain_protein"/>
</dbReference>
<gene>
    <name evidence="4" type="ORF">CPUR_00169</name>
</gene>
<feature type="transmembrane region" description="Helical" evidence="2">
    <location>
        <begin position="6"/>
        <end position="30"/>
    </location>
</feature>
<sequence>MPYLDAYDIISIVGIPIYVILLACAIILCLKHGFYKSAGWPFLALLALWRIVSFSIRLALVNDPTNTSLWAAWLILNSVGLGPLLLLLLSLLLRVFESINRQGFVVLKPLYQRLIQILVLVAVICGIVGGTNSSYNIVDGAIVAEYTTLTRVGVGLMIAAIALLCGEAFIAVRSQGYIAQGEHRILLGVVASIPFVIARLVYSCLTVFGGVTPNVWLYLFLGILTELIVMSMLEVLGFMLALHSADNDDAEREYDRLRDQARSENDKAHQASQRSQEAFRANDHEGSQKYSRESKQHYAKRDDYNRQACEYIFRENNAPGKVDSDAVDLHGLYVEEAERILEQRIRADQARGQEHLHAIVGKGNHSTGHVQRIKPKVEELCQELGLKFRTEENAGRIYINLQGGEPLQPGQQHGGQSHGGQQQHGGQYHGGQQQHGGQYHGGQQQQQQQQHGGQQGQQQNEVEELVGKLLPKVLKKLEKACCTVM</sequence>
<keyword evidence="2" id="KW-1133">Transmembrane helix</keyword>
<dbReference type="InterPro" id="IPR056119">
    <property type="entry name" value="DUF7702"/>
</dbReference>
<dbReference type="SUPFAM" id="SSF160443">
    <property type="entry name" value="SMR domain-like"/>
    <property type="match status" value="1"/>
</dbReference>
<dbReference type="AlphaFoldDB" id="M1W1D6"/>
<keyword evidence="5" id="KW-1185">Reference proteome</keyword>
<dbReference type="eggNOG" id="KOG2401">
    <property type="taxonomic scope" value="Eukaryota"/>
</dbReference>
<feature type="domain" description="Smr" evidence="3">
    <location>
        <begin position="327"/>
        <end position="402"/>
    </location>
</feature>
<dbReference type="VEuPathDB" id="FungiDB:CPUR_00169"/>
<dbReference type="InterPro" id="IPR036063">
    <property type="entry name" value="Smr_dom_sf"/>
</dbReference>
<comment type="caution">
    <text evidence="4">The sequence shown here is derived from an EMBL/GenBank/DDBJ whole genome shotgun (WGS) entry which is preliminary data.</text>
</comment>
<protein>
    <submittedName>
        <fullName evidence="4">Related to nuclear WD protein PRL1</fullName>
    </submittedName>
</protein>
<dbReference type="InterPro" id="IPR002625">
    <property type="entry name" value="Smr_dom"/>
</dbReference>
<keyword evidence="2" id="KW-0812">Transmembrane</keyword>
<dbReference type="PANTHER" id="PTHR47417:SF1">
    <property type="entry name" value="SMR DOMAIN-CONTAINING PROTEIN YPL199C"/>
    <property type="match status" value="1"/>
</dbReference>
<dbReference type="Pfam" id="PF24800">
    <property type="entry name" value="DUF7702"/>
    <property type="match status" value="1"/>
</dbReference>
<feature type="transmembrane region" description="Helical" evidence="2">
    <location>
        <begin position="215"/>
        <end position="242"/>
    </location>
</feature>
<feature type="compositionally biased region" description="Basic and acidic residues" evidence="1">
    <location>
        <begin position="260"/>
        <end position="269"/>
    </location>
</feature>
<feature type="region of interest" description="Disordered" evidence="1">
    <location>
        <begin position="260"/>
        <end position="299"/>
    </location>
</feature>
<dbReference type="PROSITE" id="PS50828">
    <property type="entry name" value="SMR"/>
    <property type="match status" value="1"/>
</dbReference>
<evidence type="ECO:0000313" key="4">
    <source>
        <dbReference type="EMBL" id="CCE26700.1"/>
    </source>
</evidence>
<dbReference type="Gene3D" id="3.30.1370.110">
    <property type="match status" value="1"/>
</dbReference>
<keyword evidence="2" id="KW-0472">Membrane</keyword>
<evidence type="ECO:0000256" key="2">
    <source>
        <dbReference type="SAM" id="Phobius"/>
    </source>
</evidence>
<dbReference type="Pfam" id="PF08590">
    <property type="entry name" value="DUF1771"/>
    <property type="match status" value="1"/>
</dbReference>
<accession>M1W1D6</accession>
<name>M1W1D6_CLAP2</name>
<dbReference type="Proteomes" id="UP000016801">
    <property type="component" value="Unassembled WGS sequence"/>
</dbReference>
<feature type="compositionally biased region" description="Low complexity" evidence="1">
    <location>
        <begin position="419"/>
        <end position="459"/>
    </location>
</feature>
<organism evidence="4 5">
    <name type="scientific">Claviceps purpurea (strain 20.1)</name>
    <name type="common">Ergot fungus</name>
    <name type="synonym">Sphacelia segetum</name>
    <dbReference type="NCBI Taxonomy" id="1111077"/>
    <lineage>
        <taxon>Eukaryota</taxon>
        <taxon>Fungi</taxon>
        <taxon>Dikarya</taxon>
        <taxon>Ascomycota</taxon>
        <taxon>Pezizomycotina</taxon>
        <taxon>Sordariomycetes</taxon>
        <taxon>Hypocreomycetidae</taxon>
        <taxon>Hypocreales</taxon>
        <taxon>Clavicipitaceae</taxon>
        <taxon>Claviceps</taxon>
    </lineage>
</organism>
<dbReference type="OrthoDB" id="2560628at2759"/>
<dbReference type="PANTHER" id="PTHR47417">
    <property type="entry name" value="SMR DOMAIN-CONTAINING PROTEIN YPL199C"/>
    <property type="match status" value="1"/>
</dbReference>
<dbReference type="Pfam" id="PF01713">
    <property type="entry name" value="Smr"/>
    <property type="match status" value="1"/>
</dbReference>
<feature type="transmembrane region" description="Helical" evidence="2">
    <location>
        <begin position="185"/>
        <end position="209"/>
    </location>
</feature>
<reference evidence="4 5" key="1">
    <citation type="journal article" date="2013" name="PLoS Genet.">
        <title>Plant-symbiotic fungi as chemical engineers: Multi-genome analysis of the Clavicipitaceae reveals dynamics of alkaloid loci.</title>
        <authorList>
            <person name="Schardl C.L."/>
            <person name="Young C.A."/>
            <person name="Hesse U."/>
            <person name="Amyotte S.G."/>
            <person name="Andreeva K."/>
            <person name="Calie P.J."/>
            <person name="Fleetwood D.J."/>
            <person name="Haws D.C."/>
            <person name="Moore N."/>
            <person name="Oeser B."/>
            <person name="Panaccione D.G."/>
            <person name="Schweri K.K."/>
            <person name="Voisey C.R."/>
            <person name="Farman M.L."/>
            <person name="Jaromczyk J.W."/>
            <person name="Roe B.A."/>
            <person name="O'Sullivan D.M."/>
            <person name="Scott B."/>
            <person name="Tudzynski P."/>
            <person name="An Z."/>
            <person name="Arnaoudova E.G."/>
            <person name="Bullock C.T."/>
            <person name="Charlton N.D."/>
            <person name="Chen L."/>
            <person name="Cox M."/>
            <person name="Dinkins R.D."/>
            <person name="Florea S."/>
            <person name="Glenn A.E."/>
            <person name="Gordon A."/>
            <person name="Gueldener U."/>
            <person name="Harris D.R."/>
            <person name="Hollin W."/>
            <person name="Jaromczyk J."/>
            <person name="Johnson R.D."/>
            <person name="Khan A.K."/>
            <person name="Leistner E."/>
            <person name="Leuchtmann A."/>
            <person name="Li C."/>
            <person name="Liu J."/>
            <person name="Liu J."/>
            <person name="Liu M."/>
            <person name="Mace W."/>
            <person name="Machado C."/>
            <person name="Nagabhyru P."/>
            <person name="Pan J."/>
            <person name="Schmid J."/>
            <person name="Sugawara K."/>
            <person name="Steiner U."/>
            <person name="Takach J.E."/>
            <person name="Tanaka E."/>
            <person name="Webb J.S."/>
            <person name="Wilson E.V."/>
            <person name="Wiseman J.L."/>
            <person name="Yoshida R."/>
            <person name="Zeng Z."/>
        </authorList>
    </citation>
    <scope>NUCLEOTIDE SEQUENCE [LARGE SCALE GENOMIC DNA]</scope>
    <source>
        <strain evidence="4 5">20.1</strain>
    </source>
</reference>
<feature type="region of interest" description="Disordered" evidence="1">
    <location>
        <begin position="402"/>
        <end position="460"/>
    </location>
</feature>
<dbReference type="SMART" id="SM00463">
    <property type="entry name" value="SMR"/>
    <property type="match status" value="1"/>
</dbReference>